<dbReference type="EMBL" id="CAUYUJ010016366">
    <property type="protein sequence ID" value="CAK0864432.1"/>
    <property type="molecule type" value="Genomic_DNA"/>
</dbReference>
<organism evidence="2 3">
    <name type="scientific">Prorocentrum cordatum</name>
    <dbReference type="NCBI Taxonomy" id="2364126"/>
    <lineage>
        <taxon>Eukaryota</taxon>
        <taxon>Sar</taxon>
        <taxon>Alveolata</taxon>
        <taxon>Dinophyceae</taxon>
        <taxon>Prorocentrales</taxon>
        <taxon>Prorocentraceae</taxon>
        <taxon>Prorocentrum</taxon>
    </lineage>
</organism>
<feature type="compositionally biased region" description="Basic residues" evidence="1">
    <location>
        <begin position="233"/>
        <end position="243"/>
    </location>
</feature>
<feature type="compositionally biased region" description="Basic and acidic residues" evidence="1">
    <location>
        <begin position="92"/>
        <end position="102"/>
    </location>
</feature>
<gene>
    <name evidence="2" type="ORF">PCOR1329_LOCUS52338</name>
</gene>
<accession>A0ABN9UWA9</accession>
<reference evidence="2" key="1">
    <citation type="submission" date="2023-10" db="EMBL/GenBank/DDBJ databases">
        <authorList>
            <person name="Chen Y."/>
            <person name="Shah S."/>
            <person name="Dougan E. K."/>
            <person name="Thang M."/>
            <person name="Chan C."/>
        </authorList>
    </citation>
    <scope>NUCLEOTIDE SEQUENCE [LARGE SCALE GENOMIC DNA]</scope>
</reference>
<feature type="compositionally biased region" description="Low complexity" evidence="1">
    <location>
        <begin position="194"/>
        <end position="212"/>
    </location>
</feature>
<evidence type="ECO:0000313" key="2">
    <source>
        <dbReference type="EMBL" id="CAK0864432.1"/>
    </source>
</evidence>
<protein>
    <submittedName>
        <fullName evidence="2">Uncharacterized protein</fullName>
    </submittedName>
</protein>
<feature type="region of interest" description="Disordered" evidence="1">
    <location>
        <begin position="81"/>
        <end position="296"/>
    </location>
</feature>
<keyword evidence="3" id="KW-1185">Reference proteome</keyword>
<feature type="compositionally biased region" description="Low complexity" evidence="1">
    <location>
        <begin position="107"/>
        <end position="130"/>
    </location>
</feature>
<proteinExistence type="predicted"/>
<evidence type="ECO:0000256" key="1">
    <source>
        <dbReference type="SAM" id="MobiDB-lite"/>
    </source>
</evidence>
<name>A0ABN9UWA9_9DINO</name>
<sequence>MKLTMDRVGEPADGSEKRPDVLIEGTKVQLRAHIDKSDNTEIMTDIFIAWGRKVEKEVNLPPEAIAQAFDDLYREAQTLIGQDGHGRGHRVHQVDAGRDAARGGRSGSPAASAAGAPAAARGDAGARPAGDLLRPPGTGFPGNTARPGRADGSAAVHDGAGAADDGAAGRLARSAGGRRPAGGRRTAGGGPAAGGRRPAAAAAAGDAAAGRTGARGRARRRLRAGDAPAHGAGHARRRPRVRLHAGGAGGASRRRAAPDAGPSQPGALAEMPGQGESRKQFQILDPRTKKPIEARSPLVEPLRRAERKAMAIIDPGSGDVVRALDFSLPRGAGSFTITDPRSGAAIKA</sequence>
<feature type="compositionally biased region" description="Low complexity" evidence="1">
    <location>
        <begin position="150"/>
        <end position="178"/>
    </location>
</feature>
<evidence type="ECO:0000313" key="3">
    <source>
        <dbReference type="Proteomes" id="UP001189429"/>
    </source>
</evidence>
<dbReference type="Proteomes" id="UP001189429">
    <property type="component" value="Unassembled WGS sequence"/>
</dbReference>
<comment type="caution">
    <text evidence="2">The sequence shown here is derived from an EMBL/GenBank/DDBJ whole genome shotgun (WGS) entry which is preliminary data.</text>
</comment>